<evidence type="ECO:0000313" key="2">
    <source>
        <dbReference type="EMBL" id="MBA2777867.1"/>
    </source>
</evidence>
<dbReference type="Proteomes" id="UP000814353">
    <property type="component" value="Unassembled WGS sequence"/>
</dbReference>
<keyword evidence="1" id="KW-0732">Signal</keyword>
<dbReference type="SUPFAM" id="SSF56935">
    <property type="entry name" value="Porins"/>
    <property type="match status" value="1"/>
</dbReference>
<protein>
    <recommendedName>
        <fullName evidence="6">Transporter</fullName>
    </recommendedName>
</protein>
<dbReference type="Proteomes" id="UP000518091">
    <property type="component" value="Unassembled WGS sequence"/>
</dbReference>
<feature type="signal peptide" evidence="1">
    <location>
        <begin position="1"/>
        <end position="22"/>
    </location>
</feature>
<reference evidence="3 5" key="1">
    <citation type="submission" date="2020-05" db="EMBL/GenBank/DDBJ databases">
        <title>Comparative genomic analysis of denitrifying bacteria from Halomonas genus.</title>
        <authorList>
            <person name="Wang L."/>
            <person name="Shao Z."/>
        </authorList>
    </citation>
    <scope>NUCLEOTIDE SEQUENCE [LARGE SCALE GENOMIC DNA]</scope>
    <source>
        <strain evidence="3 5">DSM 17331</strain>
    </source>
</reference>
<evidence type="ECO:0000313" key="3">
    <source>
        <dbReference type="EMBL" id="MCG6661338.1"/>
    </source>
</evidence>
<dbReference type="EMBL" id="JACEFT010000002">
    <property type="protein sequence ID" value="MBA2777867.1"/>
    <property type="molecule type" value="Genomic_DNA"/>
</dbReference>
<sequence length="350" mass="37646">MPASMGMLLALLVAAPGGAALAQTAPIQQDPDAQPSQSVRDVLREEHTLFSDRLTIEPGISYTYSDRSQLALSGFLILDAIFLGDISVDTVESHTTTFDVSVRYGLSNRMELELNVPYLYRSSTYQTIGAGGSTEDYLEASVSQSRLGDISGSLYYRLLPETAQRPDVVWNVGVRAPTGRHPYGITVRTVDEPDGNLSIPETLPTGNGVWGLSTGFSVLKTLDPAIVFANLGYTHNFEGSFSDISSDEGEIPGKVDLGDSIRFGFGTAFALNPRFSLSLSYSHQHAFDSKITQEGQERRTLIGSGANAASLNLGATYAMSDRISLVTSVGVGLTDDAPDIALNFRLPFQM</sequence>
<accession>A0A7V9VYY6</accession>
<evidence type="ECO:0000313" key="5">
    <source>
        <dbReference type="Proteomes" id="UP000814353"/>
    </source>
</evidence>
<comment type="caution">
    <text evidence="2">The sequence shown here is derived from an EMBL/GenBank/DDBJ whole genome shotgun (WGS) entry which is preliminary data.</text>
</comment>
<evidence type="ECO:0000256" key="1">
    <source>
        <dbReference type="SAM" id="SignalP"/>
    </source>
</evidence>
<dbReference type="EMBL" id="JABFUB010000004">
    <property type="protein sequence ID" value="MCG6661338.1"/>
    <property type="molecule type" value="Genomic_DNA"/>
</dbReference>
<evidence type="ECO:0008006" key="6">
    <source>
        <dbReference type="Google" id="ProtNLM"/>
    </source>
</evidence>
<reference evidence="2 4" key="2">
    <citation type="submission" date="2020-07" db="EMBL/GenBank/DDBJ databases">
        <title>Identification of Halomonas strains.</title>
        <authorList>
            <person name="Xiao Z."/>
            <person name="Shen J."/>
        </authorList>
    </citation>
    <scope>NUCLEOTIDE SEQUENCE [LARGE SCALE GENOMIC DNA]</scope>
    <source>
        <strain evidence="2 4">DSM 17331</strain>
    </source>
</reference>
<name>A0A7V9VYY6_9GAMM</name>
<organism evidence="2 4">
    <name type="scientific">Billgrantia kenyensis</name>
    <dbReference type="NCBI Taxonomy" id="321266"/>
    <lineage>
        <taxon>Bacteria</taxon>
        <taxon>Pseudomonadati</taxon>
        <taxon>Pseudomonadota</taxon>
        <taxon>Gammaproteobacteria</taxon>
        <taxon>Oceanospirillales</taxon>
        <taxon>Halomonadaceae</taxon>
        <taxon>Billgrantia</taxon>
    </lineage>
</organism>
<proteinExistence type="predicted"/>
<keyword evidence="5" id="KW-1185">Reference proteome</keyword>
<dbReference type="AlphaFoldDB" id="A0A7V9VYY6"/>
<gene>
    <name evidence="2" type="ORF">H1D44_03035</name>
    <name evidence="3" type="ORF">HOP48_07215</name>
</gene>
<evidence type="ECO:0000313" key="4">
    <source>
        <dbReference type="Proteomes" id="UP000518091"/>
    </source>
</evidence>
<feature type="chain" id="PRO_5030995692" description="Transporter" evidence="1">
    <location>
        <begin position="23"/>
        <end position="350"/>
    </location>
</feature>